<gene>
    <name evidence="2" type="ORF">ACA1_036650</name>
</gene>
<dbReference type="InterPro" id="IPR000182">
    <property type="entry name" value="GNAT_dom"/>
</dbReference>
<proteinExistence type="predicted"/>
<dbReference type="PANTHER" id="PTHR20958">
    <property type="entry name" value="GLYCINE N-ACYLTRANSFERASE-LIKE PROTEIN"/>
    <property type="match status" value="1"/>
</dbReference>
<dbReference type="GO" id="GO:0016747">
    <property type="term" value="F:acyltransferase activity, transferring groups other than amino-acyl groups"/>
    <property type="evidence" value="ECO:0007669"/>
    <property type="project" value="InterPro"/>
</dbReference>
<dbReference type="PROSITE" id="PS51186">
    <property type="entry name" value="GNAT"/>
    <property type="match status" value="1"/>
</dbReference>
<dbReference type="InterPro" id="IPR016181">
    <property type="entry name" value="Acyl_CoA_acyltransferase"/>
</dbReference>
<dbReference type="STRING" id="1257118.L8HEY8"/>
<dbReference type="Pfam" id="PF08445">
    <property type="entry name" value="FR47"/>
    <property type="match status" value="1"/>
</dbReference>
<keyword evidence="3" id="KW-1185">Reference proteome</keyword>
<dbReference type="AlphaFoldDB" id="L8HEY8"/>
<accession>L8HEY8</accession>
<dbReference type="SUPFAM" id="SSF55729">
    <property type="entry name" value="Acyl-CoA N-acyltransferases (Nat)"/>
    <property type="match status" value="1"/>
</dbReference>
<protein>
    <recommendedName>
        <fullName evidence="1">N-acetyltransferase domain-containing protein</fullName>
    </recommendedName>
</protein>
<reference evidence="2 3" key="1">
    <citation type="journal article" date="2013" name="Genome Biol.">
        <title>Genome of Acanthamoeba castellanii highlights extensive lateral gene transfer and early evolution of tyrosine kinase signaling.</title>
        <authorList>
            <person name="Clarke M."/>
            <person name="Lohan A.J."/>
            <person name="Liu B."/>
            <person name="Lagkouvardos I."/>
            <person name="Roy S."/>
            <person name="Zafar N."/>
            <person name="Bertelli C."/>
            <person name="Schilde C."/>
            <person name="Kianianmomeni A."/>
            <person name="Burglin T.R."/>
            <person name="Frech C."/>
            <person name="Turcotte B."/>
            <person name="Kopec K.O."/>
            <person name="Synnott J.M."/>
            <person name="Choo C."/>
            <person name="Paponov I."/>
            <person name="Finkler A."/>
            <person name="Soon Heng Tan C."/>
            <person name="Hutchins A.P."/>
            <person name="Weinmeier T."/>
            <person name="Rattei T."/>
            <person name="Chu J.S."/>
            <person name="Gimenez G."/>
            <person name="Irimia M."/>
            <person name="Rigden D.J."/>
            <person name="Fitzpatrick D.A."/>
            <person name="Lorenzo-Morales J."/>
            <person name="Bateman A."/>
            <person name="Chiu C.H."/>
            <person name="Tang P."/>
            <person name="Hegemann P."/>
            <person name="Fromm H."/>
            <person name="Raoult D."/>
            <person name="Greub G."/>
            <person name="Miranda-Saavedra D."/>
            <person name="Chen N."/>
            <person name="Nash P."/>
            <person name="Ginger M.L."/>
            <person name="Horn M."/>
            <person name="Schaap P."/>
            <person name="Caler L."/>
            <person name="Loftus B."/>
        </authorList>
    </citation>
    <scope>NUCLEOTIDE SEQUENCE [LARGE SCALE GENOMIC DNA]</scope>
    <source>
        <strain evidence="2 3">Neff</strain>
    </source>
</reference>
<sequence>METRLRQVPPEDDEVREELALVVPAAEVVEALREQLLPQLPFGQVLSAYVNATPLDTLRQCTRWSLLWRTYGADGEGQLTAALCQDLRDRRLAVFGEPTAVETLLMACPGIARRDAFTDTGEGVFHGVDDRLDVGNIIYDDPYDGWVLQDEAVFNQVQLKALSPGLYEDVIHEEDAELINSKWPYSSATSLATILDCIRSRPSACIRKRNEEGEDEPIAWSLVRVEGQVGMTYTAEAFRGQGLAKRVVVQLCKKLLELRDPKLRCSTGDNHSTPWTPYCYIDADNIASSSMFASLGFKKVGTFRWIKV</sequence>
<dbReference type="EMBL" id="KB007868">
    <property type="protein sequence ID" value="ELR22971.1"/>
    <property type="molecule type" value="Genomic_DNA"/>
</dbReference>
<dbReference type="PANTHER" id="PTHR20958:SF6">
    <property type="entry name" value="GLYCINE N-ACYLTRANSFERASE-LIKE PROTEIN"/>
    <property type="match status" value="1"/>
</dbReference>
<name>L8HEY8_ACACF</name>
<dbReference type="InterPro" id="IPR013653">
    <property type="entry name" value="GCN5-like_dom"/>
</dbReference>
<feature type="domain" description="N-acetyltransferase" evidence="1">
    <location>
        <begin position="157"/>
        <end position="308"/>
    </location>
</feature>
<evidence type="ECO:0000313" key="3">
    <source>
        <dbReference type="Proteomes" id="UP000011083"/>
    </source>
</evidence>
<dbReference type="OrthoDB" id="61870at2759"/>
<dbReference type="Proteomes" id="UP000011083">
    <property type="component" value="Unassembled WGS sequence"/>
</dbReference>
<organism evidence="2 3">
    <name type="scientific">Acanthamoeba castellanii (strain ATCC 30010 / Neff)</name>
    <dbReference type="NCBI Taxonomy" id="1257118"/>
    <lineage>
        <taxon>Eukaryota</taxon>
        <taxon>Amoebozoa</taxon>
        <taxon>Discosea</taxon>
        <taxon>Longamoebia</taxon>
        <taxon>Centramoebida</taxon>
        <taxon>Acanthamoebidae</taxon>
        <taxon>Acanthamoeba</taxon>
    </lineage>
</organism>
<dbReference type="InterPro" id="IPR053225">
    <property type="entry name" value="Acyl-CoA_N-acyltransferase"/>
</dbReference>
<dbReference type="KEGG" id="acan:ACA1_036650"/>
<evidence type="ECO:0000259" key="1">
    <source>
        <dbReference type="PROSITE" id="PS51186"/>
    </source>
</evidence>
<dbReference type="VEuPathDB" id="AmoebaDB:ACA1_036650"/>
<dbReference type="RefSeq" id="XP_004352110.1">
    <property type="nucleotide sequence ID" value="XM_004352058.1"/>
</dbReference>
<dbReference type="Gene3D" id="3.40.630.30">
    <property type="match status" value="1"/>
</dbReference>
<evidence type="ECO:0000313" key="2">
    <source>
        <dbReference type="EMBL" id="ELR22971.1"/>
    </source>
</evidence>
<dbReference type="SMR" id="L8HEY8"/>
<dbReference type="GeneID" id="14923939"/>